<dbReference type="AlphaFoldDB" id="A0A9I9CK96"/>
<dbReference type="Gramene" id="MELO3C004943.2.1">
    <property type="protein sequence ID" value="MELO3C004943.2.1"/>
    <property type="gene ID" value="MELO3C004943.2"/>
</dbReference>
<feature type="region of interest" description="Disordered" evidence="1">
    <location>
        <begin position="1"/>
        <end position="30"/>
    </location>
</feature>
<organism evidence="2">
    <name type="scientific">Cucumis melo</name>
    <name type="common">Muskmelon</name>
    <dbReference type="NCBI Taxonomy" id="3656"/>
    <lineage>
        <taxon>Eukaryota</taxon>
        <taxon>Viridiplantae</taxon>
        <taxon>Streptophyta</taxon>
        <taxon>Embryophyta</taxon>
        <taxon>Tracheophyta</taxon>
        <taxon>Spermatophyta</taxon>
        <taxon>Magnoliopsida</taxon>
        <taxon>eudicotyledons</taxon>
        <taxon>Gunneridae</taxon>
        <taxon>Pentapetalae</taxon>
        <taxon>rosids</taxon>
        <taxon>fabids</taxon>
        <taxon>Cucurbitales</taxon>
        <taxon>Cucurbitaceae</taxon>
        <taxon>Benincaseae</taxon>
        <taxon>Cucumis</taxon>
    </lineage>
</organism>
<sequence length="102" mass="11132">MSKKSLETDEEDGRSEAMLPRVRAGGLGSRQVAQQWHITIYWQKKEDCEVAEILLDKARKSGRPMGKAAAGLASVDGACNGASAEQRRCGHESGSALRMIDW</sequence>
<proteinExistence type="predicted"/>
<dbReference type="EnsemblPlants" id="MELO3C004943.2.1">
    <property type="protein sequence ID" value="MELO3C004943.2.1"/>
    <property type="gene ID" value="MELO3C004943.2"/>
</dbReference>
<name>A0A9I9CK96_CUCME</name>
<evidence type="ECO:0000313" key="2">
    <source>
        <dbReference type="EnsemblPlants" id="MELO3C004943.2.1"/>
    </source>
</evidence>
<accession>A0A9I9CK96</accession>
<protein>
    <submittedName>
        <fullName evidence="2">Uncharacterized protein</fullName>
    </submittedName>
</protein>
<evidence type="ECO:0000256" key="1">
    <source>
        <dbReference type="SAM" id="MobiDB-lite"/>
    </source>
</evidence>
<reference evidence="2" key="1">
    <citation type="submission" date="2023-03" db="UniProtKB">
        <authorList>
            <consortium name="EnsemblPlants"/>
        </authorList>
    </citation>
    <scope>IDENTIFICATION</scope>
</reference>